<gene>
    <name evidence="1" type="ORF">DSO57_1035399</name>
</gene>
<dbReference type="EMBL" id="QTSX02004572">
    <property type="protein sequence ID" value="KAJ9063964.1"/>
    <property type="molecule type" value="Genomic_DNA"/>
</dbReference>
<reference evidence="1" key="1">
    <citation type="submission" date="2022-04" db="EMBL/GenBank/DDBJ databases">
        <title>Genome of the entomopathogenic fungus Entomophthora muscae.</title>
        <authorList>
            <person name="Elya C."/>
            <person name="Lovett B.R."/>
            <person name="Lee E."/>
            <person name="Macias A.M."/>
            <person name="Hajek A.E."/>
            <person name="De Bivort B.L."/>
            <person name="Kasson M.T."/>
            <person name="De Fine Licht H.H."/>
            <person name="Stajich J.E."/>
        </authorList>
    </citation>
    <scope>NUCLEOTIDE SEQUENCE</scope>
    <source>
        <strain evidence="1">Berkeley</strain>
    </source>
</reference>
<keyword evidence="2" id="KW-1185">Reference proteome</keyword>
<proteinExistence type="predicted"/>
<evidence type="ECO:0000313" key="2">
    <source>
        <dbReference type="Proteomes" id="UP001165960"/>
    </source>
</evidence>
<dbReference type="Proteomes" id="UP001165960">
    <property type="component" value="Unassembled WGS sequence"/>
</dbReference>
<protein>
    <submittedName>
        <fullName evidence="1">Uncharacterized protein</fullName>
    </submittedName>
</protein>
<accession>A0ACC2SNH4</accession>
<organism evidence="1 2">
    <name type="scientific">Entomophthora muscae</name>
    <dbReference type="NCBI Taxonomy" id="34485"/>
    <lineage>
        <taxon>Eukaryota</taxon>
        <taxon>Fungi</taxon>
        <taxon>Fungi incertae sedis</taxon>
        <taxon>Zoopagomycota</taxon>
        <taxon>Entomophthoromycotina</taxon>
        <taxon>Entomophthoromycetes</taxon>
        <taxon>Entomophthorales</taxon>
        <taxon>Entomophthoraceae</taxon>
        <taxon>Entomophthora</taxon>
    </lineage>
</organism>
<comment type="caution">
    <text evidence="1">The sequence shown here is derived from an EMBL/GenBank/DDBJ whole genome shotgun (WGS) entry which is preliminary data.</text>
</comment>
<name>A0ACC2SNH4_9FUNG</name>
<evidence type="ECO:0000313" key="1">
    <source>
        <dbReference type="EMBL" id="KAJ9063964.1"/>
    </source>
</evidence>
<sequence>MDTTQRKFIEHLGPVNPNLVVDVCLTAVALLGTVLNLVLLFIACRRRNRQWAIDAFLIAAIGFFDFVVCMSIIVSFAMRCWLGEKVWDTRGAWCKFTAISFSGATVITLGFTACLAVVRYLALVRGRQINTRVWLVTVGIATLVLMSLFIERGLNGMLFVLPSGFYCTSQYYGTDWSSIFFGLLNVLILFPSVVAIPVCYIKITLYYSRVIHTMYDIDHSDIVRRLKRNNFCLVLVLVSYSLSIFPEFIHINLSMIFKTQRTALSDGIVMLLLAGMTIVNPTFALLLHDEFRLEFFALIGVVKEHQIPL</sequence>